<dbReference type="RefSeq" id="WP_004999151.1">
    <property type="nucleotide sequence ID" value="NZ_CH672427.1"/>
</dbReference>
<feature type="binding site" evidence="6">
    <location>
        <begin position="134"/>
        <end position="137"/>
    </location>
    <ligand>
        <name>4-CDP-2-C-methyl-D-erythritol 2-phosphate</name>
        <dbReference type="ChEBI" id="CHEBI:57919"/>
    </ligand>
</feature>
<evidence type="ECO:0000256" key="3">
    <source>
        <dbReference type="ARBA" id="ARBA00022723"/>
    </source>
</evidence>
<name>A4BS45_9GAMM</name>
<comment type="caution">
    <text evidence="9">The sequence shown here is derived from an EMBL/GenBank/DDBJ whole genome shotgun (WGS) entry which is preliminary data.</text>
</comment>
<dbReference type="STRING" id="314278.NB231_01399"/>
<dbReference type="GO" id="GO:0019288">
    <property type="term" value="P:isopentenyl diphosphate biosynthetic process, methylerythritol 4-phosphate pathway"/>
    <property type="evidence" value="ECO:0007669"/>
    <property type="project" value="UniProtKB-UniRule"/>
</dbReference>
<feature type="binding site" evidence="6">
    <location>
        <begin position="36"/>
        <end position="37"/>
    </location>
    <ligand>
        <name>4-CDP-2-C-methyl-D-erythritol 2-phosphate</name>
        <dbReference type="ChEBI" id="CHEBI:57919"/>
    </ligand>
</feature>
<keyword evidence="4 6" id="KW-0414">Isoprene biosynthesis</keyword>
<dbReference type="CDD" id="cd00554">
    <property type="entry name" value="MECDP_synthase"/>
    <property type="match status" value="1"/>
</dbReference>
<comment type="function">
    <text evidence="6">Involved in the biosynthesis of isopentenyl diphosphate (IPP) and dimethylallyl diphosphate (DMAPP), two major building blocks of isoprenoid compounds. Catalyzes the conversion of 4-diphosphocytidyl-2-C-methyl-D-erythritol 2-phosphate (CDP-ME2P) to 2-C-methyl-D-erythritol 2,4-cyclodiphosphate (ME-CPP) with a corresponding release of cytidine 5-monophosphate (CMP).</text>
</comment>
<comment type="cofactor">
    <cofactor evidence="6">
        <name>a divalent metal cation</name>
        <dbReference type="ChEBI" id="CHEBI:60240"/>
    </cofactor>
    <text evidence="6">Binds 1 divalent metal cation per subunit.</text>
</comment>
<evidence type="ECO:0000313" key="9">
    <source>
        <dbReference type="EMBL" id="EAR21524.1"/>
    </source>
</evidence>
<evidence type="ECO:0000313" key="10">
    <source>
        <dbReference type="Proteomes" id="UP000003374"/>
    </source>
</evidence>
<gene>
    <name evidence="6" type="primary">ispF</name>
    <name evidence="9" type="ORF">NB231_01399</name>
</gene>
<dbReference type="AlphaFoldDB" id="A4BS45"/>
<feature type="site" description="Transition state stabilizer" evidence="6">
    <location>
        <position position="135"/>
    </location>
</feature>
<dbReference type="GO" id="GO:0008685">
    <property type="term" value="F:2-C-methyl-D-erythritol 2,4-cyclodiphosphate synthase activity"/>
    <property type="evidence" value="ECO:0007669"/>
    <property type="project" value="UniProtKB-UniRule"/>
</dbReference>
<dbReference type="PANTHER" id="PTHR43181">
    <property type="entry name" value="2-C-METHYL-D-ERYTHRITOL 2,4-CYCLODIPHOSPHATE SYNTHASE, CHLOROPLASTIC"/>
    <property type="match status" value="1"/>
</dbReference>
<comment type="caution">
    <text evidence="6">Lacks conserved residue(s) required for the propagation of feature annotation.</text>
</comment>
<sequence length="161" mass="17281">MMLRIGQGFDAHRFCDGGRLVLGGVIIPFHRSLQAHSDGDCLLHAITDALLGAVGAGDLGRHFPDTDEQYAGIDSRRLLRRAGALLQTRGWETLNIDATVIAQRPRLAAYLPQMVANVAEDLGIETDRVNIKATTTEAMGFTGREEGLAALAVALVTRCAT</sequence>
<dbReference type="GO" id="GO:0016114">
    <property type="term" value="P:terpenoid biosynthetic process"/>
    <property type="evidence" value="ECO:0007669"/>
    <property type="project" value="InterPro"/>
</dbReference>
<feature type="binding site" evidence="6">
    <location>
        <position position="44"/>
    </location>
    <ligand>
        <name>a divalent metal cation</name>
        <dbReference type="ChEBI" id="CHEBI:60240"/>
    </ligand>
</feature>
<dbReference type="EMBL" id="AAOF01000008">
    <property type="protein sequence ID" value="EAR21524.1"/>
    <property type="molecule type" value="Genomic_DNA"/>
</dbReference>
<evidence type="ECO:0000256" key="4">
    <source>
        <dbReference type="ARBA" id="ARBA00023229"/>
    </source>
</evidence>
<dbReference type="GO" id="GO:0046872">
    <property type="term" value="F:metal ion binding"/>
    <property type="evidence" value="ECO:0007669"/>
    <property type="project" value="UniProtKB-KW"/>
</dbReference>
<feature type="binding site" evidence="6">
    <location>
        <begin position="63"/>
        <end position="67"/>
    </location>
    <ligand>
        <name>4-CDP-2-C-methyl-D-erythritol 2-phosphate</name>
        <dbReference type="ChEBI" id="CHEBI:57919"/>
    </ligand>
</feature>
<comment type="similarity">
    <text evidence="1 6 7">Belongs to the IspF family.</text>
</comment>
<feature type="site" description="Transition state stabilizer" evidence="6">
    <location>
        <position position="36"/>
    </location>
</feature>
<dbReference type="EC" id="4.6.1.12" evidence="6 7"/>
<dbReference type="Proteomes" id="UP000003374">
    <property type="component" value="Unassembled WGS sequence"/>
</dbReference>
<dbReference type="Pfam" id="PF02542">
    <property type="entry name" value="YgbB"/>
    <property type="match status" value="1"/>
</dbReference>
<organism evidence="9 10">
    <name type="scientific">Nitrococcus mobilis Nb-231</name>
    <dbReference type="NCBI Taxonomy" id="314278"/>
    <lineage>
        <taxon>Bacteria</taxon>
        <taxon>Pseudomonadati</taxon>
        <taxon>Pseudomonadota</taxon>
        <taxon>Gammaproteobacteria</taxon>
        <taxon>Chromatiales</taxon>
        <taxon>Ectothiorhodospiraceae</taxon>
        <taxon>Nitrococcus</taxon>
    </lineage>
</organism>
<feature type="domain" description="2-C-methyl-D-erythritol 2,4-cyclodiphosphate synthase" evidence="8">
    <location>
        <begin position="3"/>
        <end position="156"/>
    </location>
</feature>
<dbReference type="SUPFAM" id="SSF69765">
    <property type="entry name" value="IpsF-like"/>
    <property type="match status" value="1"/>
</dbReference>
<dbReference type="OrthoDB" id="9804336at2"/>
<reference evidence="9 10" key="1">
    <citation type="submission" date="2006-02" db="EMBL/GenBank/DDBJ databases">
        <authorList>
            <person name="Waterbury J."/>
            <person name="Ferriera S."/>
            <person name="Johnson J."/>
            <person name="Kravitz S."/>
            <person name="Halpern A."/>
            <person name="Remington K."/>
            <person name="Beeson K."/>
            <person name="Tran B."/>
            <person name="Rogers Y.-H."/>
            <person name="Friedman R."/>
            <person name="Venter J.C."/>
        </authorList>
    </citation>
    <scope>NUCLEOTIDE SEQUENCE [LARGE SCALE GENOMIC DNA]</scope>
    <source>
        <strain evidence="9 10">Nb-231</strain>
    </source>
</reference>
<evidence type="ECO:0000256" key="5">
    <source>
        <dbReference type="ARBA" id="ARBA00023239"/>
    </source>
</evidence>
<dbReference type="InterPro" id="IPR003526">
    <property type="entry name" value="MECDP_synthase"/>
</dbReference>
<proteinExistence type="inferred from homology"/>
<comment type="subunit">
    <text evidence="2 6">Homotrimer.</text>
</comment>
<evidence type="ECO:0000256" key="2">
    <source>
        <dbReference type="ARBA" id="ARBA00011233"/>
    </source>
</evidence>
<evidence type="ECO:0000256" key="6">
    <source>
        <dbReference type="HAMAP-Rule" id="MF_00107"/>
    </source>
</evidence>
<dbReference type="FunFam" id="3.30.1330.50:FF:000001">
    <property type="entry name" value="2-C-methyl-D-erythritol 2,4-cyclodiphosphate synthase"/>
    <property type="match status" value="1"/>
</dbReference>
<feature type="binding site" evidence="6">
    <location>
        <position position="144"/>
    </location>
    <ligand>
        <name>4-CDP-2-C-methyl-D-erythritol 2-phosphate</name>
        <dbReference type="ChEBI" id="CHEBI:57919"/>
    </ligand>
</feature>
<feature type="binding site" evidence="6">
    <location>
        <position position="12"/>
    </location>
    <ligand>
        <name>a divalent metal cation</name>
        <dbReference type="ChEBI" id="CHEBI:60240"/>
    </ligand>
</feature>
<keyword evidence="10" id="KW-1185">Reference proteome</keyword>
<evidence type="ECO:0000256" key="7">
    <source>
        <dbReference type="RuleBase" id="RU004395"/>
    </source>
</evidence>
<feature type="binding site" evidence="6">
    <location>
        <position position="141"/>
    </location>
    <ligand>
        <name>4-CDP-2-C-methyl-D-erythritol 2-phosphate</name>
        <dbReference type="ChEBI" id="CHEBI:57919"/>
    </ligand>
</feature>
<comment type="pathway">
    <text evidence="6">Isoprenoid biosynthesis; isopentenyl diphosphate biosynthesis via DXP pathway; isopentenyl diphosphate from 1-deoxy-D-xylulose 5-phosphate: step 4/6.</text>
</comment>
<feature type="binding site" evidence="6">
    <location>
        <position position="10"/>
    </location>
    <ligand>
        <name>a divalent metal cation</name>
        <dbReference type="ChEBI" id="CHEBI:60240"/>
    </ligand>
</feature>
<feature type="binding site" evidence="6">
    <location>
        <begin position="10"/>
        <end position="12"/>
    </location>
    <ligand>
        <name>4-CDP-2-C-methyl-D-erythritol 2-phosphate</name>
        <dbReference type="ChEBI" id="CHEBI:57919"/>
    </ligand>
</feature>
<dbReference type="InterPro" id="IPR036571">
    <property type="entry name" value="MECDP_synthase_sf"/>
</dbReference>
<comment type="catalytic activity">
    <reaction evidence="6 7">
        <text>4-CDP-2-C-methyl-D-erythritol 2-phosphate = 2-C-methyl-D-erythritol 2,4-cyclic diphosphate + CMP</text>
        <dbReference type="Rhea" id="RHEA:23864"/>
        <dbReference type="ChEBI" id="CHEBI:57919"/>
        <dbReference type="ChEBI" id="CHEBI:58483"/>
        <dbReference type="ChEBI" id="CHEBI:60377"/>
        <dbReference type="EC" id="4.6.1.12"/>
    </reaction>
</comment>
<dbReference type="eggNOG" id="COG0245">
    <property type="taxonomic scope" value="Bacteria"/>
</dbReference>
<feature type="binding site" evidence="6">
    <location>
        <begin position="58"/>
        <end position="60"/>
    </location>
    <ligand>
        <name>4-CDP-2-C-methyl-D-erythritol 2-phosphate</name>
        <dbReference type="ChEBI" id="CHEBI:57919"/>
    </ligand>
</feature>
<dbReference type="HAMAP" id="MF_00107">
    <property type="entry name" value="IspF"/>
    <property type="match status" value="1"/>
</dbReference>
<accession>A4BS45</accession>
<dbReference type="NCBIfam" id="TIGR00151">
    <property type="entry name" value="ispF"/>
    <property type="match status" value="1"/>
</dbReference>
<dbReference type="HOGENOM" id="CLU_084630_2_0_6"/>
<dbReference type="UniPathway" id="UPA00056">
    <property type="reaction ID" value="UER00095"/>
</dbReference>
<evidence type="ECO:0000256" key="1">
    <source>
        <dbReference type="ARBA" id="ARBA00008480"/>
    </source>
</evidence>
<dbReference type="PANTHER" id="PTHR43181:SF1">
    <property type="entry name" value="2-C-METHYL-D-ERYTHRITOL 2,4-CYCLODIPHOSPHATE SYNTHASE, CHLOROPLASTIC"/>
    <property type="match status" value="1"/>
</dbReference>
<evidence type="ECO:0000259" key="8">
    <source>
        <dbReference type="Pfam" id="PF02542"/>
    </source>
</evidence>
<protein>
    <recommendedName>
        <fullName evidence="6 7">2-C-methyl-D-erythritol 2,4-cyclodiphosphate synthase</fullName>
        <shortName evidence="6">MECDP-synthase</shortName>
        <shortName evidence="6">MECPP-synthase</shortName>
        <shortName evidence="6">MECPS</shortName>
        <ecNumber evidence="6 7">4.6.1.12</ecNumber>
    </recommendedName>
</protein>
<keyword evidence="3 6" id="KW-0479">Metal-binding</keyword>
<dbReference type="Gene3D" id="3.30.1330.50">
    <property type="entry name" value="2-C-methyl-D-erythritol 2,4-cyclodiphosphate synthase"/>
    <property type="match status" value="1"/>
</dbReference>
<keyword evidence="5 6" id="KW-0456">Lyase</keyword>